<organism evidence="2 3">
    <name type="scientific">Pseudovirgaria hyperparasitica</name>
    <dbReference type="NCBI Taxonomy" id="470096"/>
    <lineage>
        <taxon>Eukaryota</taxon>
        <taxon>Fungi</taxon>
        <taxon>Dikarya</taxon>
        <taxon>Ascomycota</taxon>
        <taxon>Pezizomycotina</taxon>
        <taxon>Dothideomycetes</taxon>
        <taxon>Dothideomycetes incertae sedis</taxon>
        <taxon>Acrospermales</taxon>
        <taxon>Acrospermaceae</taxon>
        <taxon>Pseudovirgaria</taxon>
    </lineage>
</organism>
<dbReference type="Proteomes" id="UP000799437">
    <property type="component" value="Unassembled WGS sequence"/>
</dbReference>
<keyword evidence="3" id="KW-1185">Reference proteome</keyword>
<reference evidence="2" key="1">
    <citation type="journal article" date="2020" name="Stud. Mycol.">
        <title>101 Dothideomycetes genomes: a test case for predicting lifestyles and emergence of pathogens.</title>
        <authorList>
            <person name="Haridas S."/>
            <person name="Albert R."/>
            <person name="Binder M."/>
            <person name="Bloem J."/>
            <person name="Labutti K."/>
            <person name="Salamov A."/>
            <person name="Andreopoulos B."/>
            <person name="Baker S."/>
            <person name="Barry K."/>
            <person name="Bills G."/>
            <person name="Bluhm B."/>
            <person name="Cannon C."/>
            <person name="Castanera R."/>
            <person name="Culley D."/>
            <person name="Daum C."/>
            <person name="Ezra D."/>
            <person name="Gonzalez J."/>
            <person name="Henrissat B."/>
            <person name="Kuo A."/>
            <person name="Liang C."/>
            <person name="Lipzen A."/>
            <person name="Lutzoni F."/>
            <person name="Magnuson J."/>
            <person name="Mondo S."/>
            <person name="Nolan M."/>
            <person name="Ohm R."/>
            <person name="Pangilinan J."/>
            <person name="Park H.-J."/>
            <person name="Ramirez L."/>
            <person name="Alfaro M."/>
            <person name="Sun H."/>
            <person name="Tritt A."/>
            <person name="Yoshinaga Y."/>
            <person name="Zwiers L.-H."/>
            <person name="Turgeon B."/>
            <person name="Goodwin S."/>
            <person name="Spatafora J."/>
            <person name="Crous P."/>
            <person name="Grigoriev I."/>
        </authorList>
    </citation>
    <scope>NUCLEOTIDE SEQUENCE</scope>
    <source>
        <strain evidence="2">CBS 121739</strain>
    </source>
</reference>
<name>A0A6A6WG00_9PEZI</name>
<dbReference type="RefSeq" id="XP_033603580.1">
    <property type="nucleotide sequence ID" value="XM_033740190.1"/>
</dbReference>
<gene>
    <name evidence="2" type="ORF">EJ05DRAFT_253691</name>
</gene>
<dbReference type="AlphaFoldDB" id="A0A6A6WG00"/>
<evidence type="ECO:0000313" key="2">
    <source>
        <dbReference type="EMBL" id="KAF2761129.1"/>
    </source>
</evidence>
<dbReference type="EMBL" id="ML996567">
    <property type="protein sequence ID" value="KAF2761129.1"/>
    <property type="molecule type" value="Genomic_DNA"/>
</dbReference>
<proteinExistence type="predicted"/>
<feature type="region of interest" description="Disordered" evidence="1">
    <location>
        <begin position="1"/>
        <end position="32"/>
    </location>
</feature>
<evidence type="ECO:0000256" key="1">
    <source>
        <dbReference type="SAM" id="MobiDB-lite"/>
    </source>
</evidence>
<protein>
    <submittedName>
        <fullName evidence="2">Uncharacterized protein</fullName>
    </submittedName>
</protein>
<feature type="compositionally biased region" description="Basic and acidic residues" evidence="1">
    <location>
        <begin position="11"/>
        <end position="22"/>
    </location>
</feature>
<dbReference type="GeneID" id="54481244"/>
<accession>A0A6A6WG00</accession>
<evidence type="ECO:0000313" key="3">
    <source>
        <dbReference type="Proteomes" id="UP000799437"/>
    </source>
</evidence>
<sequence length="215" mass="24115">MESCRRVGFKPARERRDWRGGESHGNSRIRQPGCVIPGKKKTQLESQAVAGCRQLSLPQTFEMMMPAGMGMLRACAAMCHVRAAADEHGLKFRFRVMMRGERGGMVDGRYGHRSRYGIRWMAVNPQPTIQQYTIHRRGRAEIESAASHRTAQTSESPFNLEPMSVCNHPGEQQHSSKIHSTLIIQRYPASPRGSTVNKQDEMSLSFVSPAGIVCF</sequence>